<sequence length="422" mass="44706">MSIARLRTLFRIGLLALVLPASLALAAPKDAGFELVALGVEGGLDEGNLSSYLIRAKADTRYLALDAGTVLPGIAQALRQGAFADLRPADGLTPQGQVLRNLIAGTFISHAHLDHVGGLLVAATDDAGRKPIYGLAPTLETLSADYFNWQAWPNFADRGPAPALGRYVLTEVVPGQWFDVPGTSLSACAYPLWHDRLTSTMLLVRSGDAYFAYFGDTGPDALSGGQHRLADIWRVLAPLVRRHALKGLLIEASFPDDVPDAQLFGHLTPAWLLRELDALAAATGGTAPLKGLPVLVGHIKPSLVQGRDPRALVKIELEAGNRQGVAFVLPVQGQVLRLPEGAGGAAAERYGASPKSRPLPSPPLRCAKGRGRILRHGSNWGGREERTTVIPANAGIQGRSPDAREAPTSAPRGKGDPARRSK</sequence>
<feature type="region of interest" description="Disordered" evidence="1">
    <location>
        <begin position="375"/>
        <end position="422"/>
    </location>
</feature>
<evidence type="ECO:0000256" key="1">
    <source>
        <dbReference type="SAM" id="MobiDB-lite"/>
    </source>
</evidence>
<proteinExistence type="predicted"/>
<name>A0A4Q8M8K9_9GAMM</name>
<dbReference type="PANTHER" id="PTHR28283:SF1">
    <property type="entry name" value="3',5'-CYCLIC-NUCLEOTIDE PHOSPHODIESTERASE 1"/>
    <property type="match status" value="1"/>
</dbReference>
<dbReference type="GO" id="GO:1902660">
    <property type="term" value="P:negative regulation of glucose mediated signaling pathway"/>
    <property type="evidence" value="ECO:0007669"/>
    <property type="project" value="TreeGrafter"/>
</dbReference>
<reference evidence="3 4" key="1">
    <citation type="submission" date="2019-02" db="EMBL/GenBank/DDBJ databases">
        <title>WGS of Pseudoxanthomonas species novum from clinical isolates.</title>
        <authorList>
            <person name="Bernier A.-M."/>
            <person name="Bernard K."/>
            <person name="Vachon A."/>
        </authorList>
    </citation>
    <scope>NUCLEOTIDE SEQUENCE [LARGE SCALE GENOMIC DNA]</scope>
    <source>
        <strain evidence="3 4">NML130969</strain>
    </source>
</reference>
<dbReference type="OrthoDB" id="5443440at2"/>
<protein>
    <submittedName>
        <fullName evidence="3">3',5'-cyclic-nucleotide phosphodiesterase</fullName>
    </submittedName>
</protein>
<keyword evidence="2" id="KW-0732">Signal</keyword>
<evidence type="ECO:0000256" key="2">
    <source>
        <dbReference type="SAM" id="SignalP"/>
    </source>
</evidence>
<comment type="caution">
    <text evidence="3">The sequence shown here is derived from an EMBL/GenBank/DDBJ whole genome shotgun (WGS) entry which is preliminary data.</text>
</comment>
<dbReference type="Pfam" id="PF02112">
    <property type="entry name" value="PDEase_II"/>
    <property type="match status" value="1"/>
</dbReference>
<dbReference type="GO" id="GO:0006198">
    <property type="term" value="P:cAMP catabolic process"/>
    <property type="evidence" value="ECO:0007669"/>
    <property type="project" value="InterPro"/>
</dbReference>
<dbReference type="AlphaFoldDB" id="A0A4Q8M8K9"/>
<evidence type="ECO:0000313" key="3">
    <source>
        <dbReference type="EMBL" id="TAA45351.1"/>
    </source>
</evidence>
<evidence type="ECO:0000313" key="4">
    <source>
        <dbReference type="Proteomes" id="UP000294164"/>
    </source>
</evidence>
<dbReference type="GO" id="GO:0047555">
    <property type="term" value="F:3',5'-cyclic-GMP phosphodiesterase activity"/>
    <property type="evidence" value="ECO:0007669"/>
    <property type="project" value="TreeGrafter"/>
</dbReference>
<dbReference type="Proteomes" id="UP000294164">
    <property type="component" value="Unassembled WGS sequence"/>
</dbReference>
<organism evidence="3 4">
    <name type="scientific">Pseudoxanthomonas winnipegensis</name>
    <dbReference type="NCBI Taxonomy" id="2480810"/>
    <lineage>
        <taxon>Bacteria</taxon>
        <taxon>Pseudomonadati</taxon>
        <taxon>Pseudomonadota</taxon>
        <taxon>Gammaproteobacteria</taxon>
        <taxon>Lysobacterales</taxon>
        <taxon>Lysobacteraceae</taxon>
        <taxon>Pseudoxanthomonas</taxon>
    </lineage>
</organism>
<feature type="chain" id="PRO_5021026569" evidence="2">
    <location>
        <begin position="27"/>
        <end position="422"/>
    </location>
</feature>
<dbReference type="InterPro" id="IPR000396">
    <property type="entry name" value="Pdiesterase2"/>
</dbReference>
<dbReference type="Gene3D" id="3.60.15.10">
    <property type="entry name" value="Ribonuclease Z/Hydroxyacylglutathione hydrolase-like"/>
    <property type="match status" value="1"/>
</dbReference>
<dbReference type="PANTHER" id="PTHR28283">
    <property type="entry name" value="3',5'-CYCLIC-NUCLEOTIDE PHOSPHODIESTERASE 1"/>
    <property type="match status" value="1"/>
</dbReference>
<dbReference type="CDD" id="cd07735">
    <property type="entry name" value="class_II_PDE_MBL-fold"/>
    <property type="match status" value="1"/>
</dbReference>
<dbReference type="SUPFAM" id="SSF56281">
    <property type="entry name" value="Metallo-hydrolase/oxidoreductase"/>
    <property type="match status" value="1"/>
</dbReference>
<gene>
    <name evidence="3" type="ORF">EA655_03900</name>
</gene>
<dbReference type="EMBL" id="SHMG01000002">
    <property type="protein sequence ID" value="TAA45351.1"/>
    <property type="molecule type" value="Genomic_DNA"/>
</dbReference>
<dbReference type="GO" id="GO:0004115">
    <property type="term" value="F:3',5'-cyclic-AMP phosphodiesterase activity"/>
    <property type="evidence" value="ECO:0007669"/>
    <property type="project" value="InterPro"/>
</dbReference>
<dbReference type="PRINTS" id="PR00388">
    <property type="entry name" value="PDIESTERASE2"/>
</dbReference>
<feature type="compositionally biased region" description="Basic and acidic residues" evidence="1">
    <location>
        <begin position="413"/>
        <end position="422"/>
    </location>
</feature>
<accession>A0A4Q8M8K9</accession>
<feature type="signal peptide" evidence="2">
    <location>
        <begin position="1"/>
        <end position="26"/>
    </location>
</feature>
<dbReference type="RefSeq" id="WP_130533538.1">
    <property type="nucleotide sequence ID" value="NZ_SHMG01000002.1"/>
</dbReference>
<dbReference type="InterPro" id="IPR036866">
    <property type="entry name" value="RibonucZ/Hydroxyglut_hydro"/>
</dbReference>